<evidence type="ECO:0000313" key="14">
    <source>
        <dbReference type="Proteomes" id="UP001396334"/>
    </source>
</evidence>
<dbReference type="Gene3D" id="2.90.10.10">
    <property type="entry name" value="Bulb-type lectin domain"/>
    <property type="match status" value="1"/>
</dbReference>
<comment type="catalytic activity">
    <reaction evidence="6">
        <text>L-seryl-[protein] + ATP = O-phospho-L-seryl-[protein] + ADP + H(+)</text>
        <dbReference type="Rhea" id="RHEA:17989"/>
        <dbReference type="Rhea" id="RHEA-COMP:9863"/>
        <dbReference type="Rhea" id="RHEA-COMP:11604"/>
        <dbReference type="ChEBI" id="CHEBI:15378"/>
        <dbReference type="ChEBI" id="CHEBI:29999"/>
        <dbReference type="ChEBI" id="CHEBI:30616"/>
        <dbReference type="ChEBI" id="CHEBI:83421"/>
        <dbReference type="ChEBI" id="CHEBI:456216"/>
        <dbReference type="EC" id="2.7.11.1"/>
    </reaction>
</comment>
<evidence type="ECO:0000256" key="2">
    <source>
        <dbReference type="ARBA" id="ARBA00022729"/>
    </source>
</evidence>
<dbReference type="Pfam" id="PF03108">
    <property type="entry name" value="DBD_Tnp_Mut"/>
    <property type="match status" value="1"/>
</dbReference>
<dbReference type="PANTHER" id="PTHR32444">
    <property type="entry name" value="BULB-TYPE LECTIN DOMAIN-CONTAINING PROTEIN"/>
    <property type="match status" value="1"/>
</dbReference>
<dbReference type="Pfam" id="PF08276">
    <property type="entry name" value="PAN_2"/>
    <property type="match status" value="1"/>
</dbReference>
<dbReference type="Pfam" id="PF00954">
    <property type="entry name" value="S_locus_glycop"/>
    <property type="match status" value="1"/>
</dbReference>
<dbReference type="PROSITE" id="PS50927">
    <property type="entry name" value="BULB_LECTIN"/>
    <property type="match status" value="1"/>
</dbReference>
<dbReference type="EC" id="2.7.11.1" evidence="1"/>
<dbReference type="InterPro" id="IPR004332">
    <property type="entry name" value="Transposase_MuDR"/>
</dbReference>
<dbReference type="InterPro" id="IPR011009">
    <property type="entry name" value="Kinase-like_dom_sf"/>
</dbReference>
<comment type="catalytic activity">
    <reaction evidence="5">
        <text>L-threonyl-[protein] + ATP = O-phospho-L-threonyl-[protein] + ADP + H(+)</text>
        <dbReference type="Rhea" id="RHEA:46608"/>
        <dbReference type="Rhea" id="RHEA-COMP:11060"/>
        <dbReference type="Rhea" id="RHEA-COMP:11605"/>
        <dbReference type="ChEBI" id="CHEBI:15378"/>
        <dbReference type="ChEBI" id="CHEBI:30013"/>
        <dbReference type="ChEBI" id="CHEBI:30616"/>
        <dbReference type="ChEBI" id="CHEBI:61977"/>
        <dbReference type="ChEBI" id="CHEBI:456216"/>
        <dbReference type="EC" id="2.7.11.1"/>
    </reaction>
</comment>
<evidence type="ECO:0000256" key="4">
    <source>
        <dbReference type="ARBA" id="ARBA00023180"/>
    </source>
</evidence>
<dbReference type="InterPro" id="IPR001245">
    <property type="entry name" value="Ser-Thr/Tyr_kinase_cat_dom"/>
</dbReference>
<dbReference type="CDD" id="cd00028">
    <property type="entry name" value="B_lectin"/>
    <property type="match status" value="1"/>
</dbReference>
<feature type="compositionally biased region" description="Polar residues" evidence="8">
    <location>
        <begin position="649"/>
        <end position="660"/>
    </location>
</feature>
<reference evidence="13 14" key="1">
    <citation type="journal article" date="2024" name="G3 (Bethesda)">
        <title>Genome assembly of Hibiscus sabdariffa L. provides insights into metabolisms of medicinal natural products.</title>
        <authorList>
            <person name="Kim T."/>
        </authorList>
    </citation>
    <scope>NUCLEOTIDE SEQUENCE [LARGE SCALE GENOMIC DNA]</scope>
    <source>
        <strain evidence="13">TK-2024</strain>
        <tissue evidence="13">Old leaves</tissue>
    </source>
</reference>
<evidence type="ECO:0000313" key="13">
    <source>
        <dbReference type="EMBL" id="KAK9005925.1"/>
    </source>
</evidence>
<feature type="domain" description="Bulb-type lectin" evidence="11">
    <location>
        <begin position="29"/>
        <end position="148"/>
    </location>
</feature>
<protein>
    <recommendedName>
        <fullName evidence="1">non-specific serine/threonine protein kinase</fullName>
        <ecNumber evidence="1">2.7.11.1</ecNumber>
    </recommendedName>
</protein>
<keyword evidence="7" id="KW-0245">EGF-like domain</keyword>
<dbReference type="Pfam" id="PF01453">
    <property type="entry name" value="B_lectin"/>
    <property type="match status" value="1"/>
</dbReference>
<dbReference type="SMART" id="SM00473">
    <property type="entry name" value="PAN_AP"/>
    <property type="match status" value="1"/>
</dbReference>
<dbReference type="InterPro" id="IPR003609">
    <property type="entry name" value="Pan_app"/>
</dbReference>
<dbReference type="SUPFAM" id="SSF56112">
    <property type="entry name" value="Protein kinase-like (PK-like)"/>
    <property type="match status" value="1"/>
</dbReference>
<keyword evidence="3" id="KW-1015">Disulfide bond</keyword>
<evidence type="ECO:0000256" key="9">
    <source>
        <dbReference type="SAM" id="SignalP"/>
    </source>
</evidence>
<dbReference type="EMBL" id="JBBPBN010000029">
    <property type="protein sequence ID" value="KAK9005925.1"/>
    <property type="molecule type" value="Genomic_DNA"/>
</dbReference>
<dbReference type="InterPro" id="IPR000858">
    <property type="entry name" value="S_locus_glycoprot_dom"/>
</dbReference>
<evidence type="ECO:0000256" key="7">
    <source>
        <dbReference type="PROSITE-ProRule" id="PRU00076"/>
    </source>
</evidence>
<feature type="domain" description="Apple" evidence="12">
    <location>
        <begin position="341"/>
        <end position="424"/>
    </location>
</feature>
<evidence type="ECO:0000256" key="3">
    <source>
        <dbReference type="ARBA" id="ARBA00023157"/>
    </source>
</evidence>
<dbReference type="SMART" id="SM00108">
    <property type="entry name" value="B_lectin"/>
    <property type="match status" value="1"/>
</dbReference>
<evidence type="ECO:0000256" key="6">
    <source>
        <dbReference type="ARBA" id="ARBA00048679"/>
    </source>
</evidence>
<dbReference type="InterPro" id="IPR000742">
    <property type="entry name" value="EGF"/>
</dbReference>
<name>A0ABR2QZ40_9ROSI</name>
<sequence length="919" mass="103435">MVFSETRFLYTFMLLMFSSHVLMYPEAATDTITPGHHLNSSATIVSAGEMFELGFYQPTNSMNYYMAIMYKKIQEDRVVWIANRDYPVTPLAFLYIGDDGNLAIRHGNIIYMVTDLKLTNSNVSATLLDSGNLVLRDENSSVLWQSFDFPSHTFLPGMKLGYDSRIGKNWSYISWRSSNDPSPGNFTLQLDPGPEKQIVILNGDEIFWRSGAWGDEGNLFEFPPGIRMDMYNFNFVSGSDTAYLTYQLYRKDLISRFMLDATGRLTQVLWSESDKEWSLLNIQPGQPCDVSKYCGANSSCSNSNLSLSYCSCLPGFEPSSAELWKNGDFKEGCSRKNYLKCDMERPGTAEDGFLELSSVKLPRNQQTRVVQSFRECRSACSSDCSCSGFSYTDRNCSIWRGDLINLQQLPADDISGENFYLKLAAADLGTHKSTSNIRRTIIVSVTVPITTIFGAALFIWQVKKKRDKGKGSEQRATNRIVGTYGYMAPEYALEGVFSVKSDVFSFGVLLLEILSGIKNTGLYLSNSLNLIGYAWDLWTSNRPLELMNTDLQHKEIDEDEVQNNDVGPNIGEIEVLGTDGVENNEDGHVLGETEVVGLVGVENNDDGPVMRETEAARHVLGESKGVGPVLGERGDGDNEGSEKVGRSVNADSNNITTATAESDEDDDNDPDSYETDSEGELCVKKGKKLFFDDKGEVPRIELGMIFENSEQFKEALGAYVVAKRFDFRYTKNDLDRTRAKCKGIGCPYMIYAFFGGKDGVFRVRTYVSKHSYSVTFKNRRANYRFIGKHFLSKLKILPNLKLKDMMRLTKDELKVELNKNLCQRARVWANQKIRGRLEDEFNKLFDYVYTLREADPNGTFDLFVQRPTPSASPIFKRLYVCFGGLKEGFKKHCRSVLSLDGCYLKGDFKGEILAVVGRD</sequence>
<dbReference type="InterPro" id="IPR001480">
    <property type="entry name" value="Bulb-type_lectin_dom"/>
</dbReference>
<feature type="compositionally biased region" description="Acidic residues" evidence="8">
    <location>
        <begin position="661"/>
        <end position="678"/>
    </location>
</feature>
<evidence type="ECO:0000259" key="12">
    <source>
        <dbReference type="PROSITE" id="PS50948"/>
    </source>
</evidence>
<dbReference type="SUPFAM" id="SSF51110">
    <property type="entry name" value="alpha-D-mannose-specific plant lectins"/>
    <property type="match status" value="1"/>
</dbReference>
<organism evidence="13 14">
    <name type="scientific">Hibiscus sabdariffa</name>
    <name type="common">roselle</name>
    <dbReference type="NCBI Taxonomy" id="183260"/>
    <lineage>
        <taxon>Eukaryota</taxon>
        <taxon>Viridiplantae</taxon>
        <taxon>Streptophyta</taxon>
        <taxon>Embryophyta</taxon>
        <taxon>Tracheophyta</taxon>
        <taxon>Spermatophyta</taxon>
        <taxon>Magnoliopsida</taxon>
        <taxon>eudicotyledons</taxon>
        <taxon>Gunneridae</taxon>
        <taxon>Pentapetalae</taxon>
        <taxon>rosids</taxon>
        <taxon>malvids</taxon>
        <taxon>Malvales</taxon>
        <taxon>Malvaceae</taxon>
        <taxon>Malvoideae</taxon>
        <taxon>Hibiscus</taxon>
    </lineage>
</organism>
<dbReference type="Gene3D" id="1.10.510.10">
    <property type="entry name" value="Transferase(Phosphotransferase) domain 1"/>
    <property type="match status" value="1"/>
</dbReference>
<dbReference type="PROSITE" id="PS50948">
    <property type="entry name" value="PAN"/>
    <property type="match status" value="1"/>
</dbReference>
<feature type="chain" id="PRO_5046498857" description="non-specific serine/threonine protein kinase" evidence="9">
    <location>
        <begin position="24"/>
        <end position="919"/>
    </location>
</feature>
<dbReference type="Pfam" id="PF07714">
    <property type="entry name" value="PK_Tyr_Ser-Thr"/>
    <property type="match status" value="1"/>
</dbReference>
<evidence type="ECO:0000256" key="1">
    <source>
        <dbReference type="ARBA" id="ARBA00012513"/>
    </source>
</evidence>
<proteinExistence type="predicted"/>
<evidence type="ECO:0000259" key="10">
    <source>
        <dbReference type="PROSITE" id="PS50026"/>
    </source>
</evidence>
<evidence type="ECO:0000256" key="5">
    <source>
        <dbReference type="ARBA" id="ARBA00047899"/>
    </source>
</evidence>
<dbReference type="PANTHER" id="PTHR32444:SF238">
    <property type="entry name" value="APPLE DOMAIN-CONTAINING PROTEIN"/>
    <property type="match status" value="1"/>
</dbReference>
<feature type="domain" description="EGF-like" evidence="10">
    <location>
        <begin position="284"/>
        <end position="322"/>
    </location>
</feature>
<gene>
    <name evidence="13" type="ORF">V6N11_034979</name>
</gene>
<feature type="compositionally biased region" description="Basic and acidic residues" evidence="8">
    <location>
        <begin position="632"/>
        <end position="645"/>
    </location>
</feature>
<feature type="region of interest" description="Disordered" evidence="8">
    <location>
        <begin position="617"/>
        <end position="678"/>
    </location>
</feature>
<dbReference type="PROSITE" id="PS50026">
    <property type="entry name" value="EGF_3"/>
    <property type="match status" value="1"/>
</dbReference>
<keyword evidence="4" id="KW-0325">Glycoprotein</keyword>
<evidence type="ECO:0000256" key="8">
    <source>
        <dbReference type="SAM" id="MobiDB-lite"/>
    </source>
</evidence>
<dbReference type="InterPro" id="IPR036426">
    <property type="entry name" value="Bulb-type_lectin_dom_sf"/>
</dbReference>
<keyword evidence="14" id="KW-1185">Reference proteome</keyword>
<dbReference type="Proteomes" id="UP001396334">
    <property type="component" value="Unassembled WGS sequence"/>
</dbReference>
<feature type="signal peptide" evidence="9">
    <location>
        <begin position="1"/>
        <end position="23"/>
    </location>
</feature>
<accession>A0ABR2QZ40</accession>
<keyword evidence="2 9" id="KW-0732">Signal</keyword>
<comment type="caution">
    <text evidence="7">Lacks conserved residue(s) required for the propagation of feature annotation.</text>
</comment>
<dbReference type="Gene3D" id="2.10.25.10">
    <property type="entry name" value="Laminin"/>
    <property type="match status" value="1"/>
</dbReference>
<comment type="caution">
    <text evidence="13">The sequence shown here is derived from an EMBL/GenBank/DDBJ whole genome shotgun (WGS) entry which is preliminary data.</text>
</comment>
<evidence type="ECO:0000259" key="11">
    <source>
        <dbReference type="PROSITE" id="PS50927"/>
    </source>
</evidence>